<proteinExistence type="predicted"/>
<evidence type="ECO:0000313" key="1">
    <source>
        <dbReference type="EMBL" id="KAK0429925.1"/>
    </source>
</evidence>
<accession>A0AA39IT02</accession>
<reference evidence="1" key="1">
    <citation type="submission" date="2023-06" db="EMBL/GenBank/DDBJ databases">
        <authorList>
            <consortium name="Lawrence Berkeley National Laboratory"/>
            <person name="Ahrendt S."/>
            <person name="Sahu N."/>
            <person name="Indic B."/>
            <person name="Wong-Bajracharya J."/>
            <person name="Merenyi Z."/>
            <person name="Ke H.-M."/>
            <person name="Monk M."/>
            <person name="Kocsube S."/>
            <person name="Drula E."/>
            <person name="Lipzen A."/>
            <person name="Balint B."/>
            <person name="Henrissat B."/>
            <person name="Andreopoulos B."/>
            <person name="Martin F.M."/>
            <person name="Harder C.B."/>
            <person name="Rigling D."/>
            <person name="Ford K.L."/>
            <person name="Foster G.D."/>
            <person name="Pangilinan J."/>
            <person name="Papanicolaou A."/>
            <person name="Barry K."/>
            <person name="LaButti K."/>
            <person name="Viragh M."/>
            <person name="Koriabine M."/>
            <person name="Yan M."/>
            <person name="Riley R."/>
            <person name="Champramary S."/>
            <person name="Plett K.L."/>
            <person name="Tsai I.J."/>
            <person name="Slot J."/>
            <person name="Sipos G."/>
            <person name="Plett J."/>
            <person name="Nagy L.G."/>
            <person name="Grigoriev I.V."/>
        </authorList>
    </citation>
    <scope>NUCLEOTIDE SEQUENCE</scope>
    <source>
        <strain evidence="1">FPL87.14</strain>
    </source>
</reference>
<name>A0AA39IT02_9AGAR</name>
<dbReference type="EMBL" id="JAUEPT010000187">
    <property type="protein sequence ID" value="KAK0429925.1"/>
    <property type="molecule type" value="Genomic_DNA"/>
</dbReference>
<dbReference type="AlphaFoldDB" id="A0AA39IT02"/>
<dbReference type="Proteomes" id="UP001175226">
    <property type="component" value="Unassembled WGS sequence"/>
</dbReference>
<keyword evidence="2" id="KW-1185">Reference proteome</keyword>
<evidence type="ECO:0000313" key="2">
    <source>
        <dbReference type="Proteomes" id="UP001175226"/>
    </source>
</evidence>
<organism evidence="1 2">
    <name type="scientific">Armillaria borealis</name>
    <dbReference type="NCBI Taxonomy" id="47425"/>
    <lineage>
        <taxon>Eukaryota</taxon>
        <taxon>Fungi</taxon>
        <taxon>Dikarya</taxon>
        <taxon>Basidiomycota</taxon>
        <taxon>Agaricomycotina</taxon>
        <taxon>Agaricomycetes</taxon>
        <taxon>Agaricomycetidae</taxon>
        <taxon>Agaricales</taxon>
        <taxon>Marasmiineae</taxon>
        <taxon>Physalacriaceae</taxon>
        <taxon>Armillaria</taxon>
    </lineage>
</organism>
<comment type="caution">
    <text evidence="1">The sequence shown here is derived from an EMBL/GenBank/DDBJ whole genome shotgun (WGS) entry which is preliminary data.</text>
</comment>
<protein>
    <submittedName>
        <fullName evidence="1">Uncharacterized protein</fullName>
    </submittedName>
</protein>
<gene>
    <name evidence="1" type="ORF">EV421DRAFT_1939688</name>
</gene>
<sequence length="734" mass="84905">MPSFFNNSKRWRVYARGEPDEAKWYADYEQKHPFLPLERDVVYDFHKVRQVVEEIANQDKFKTVRLVTPNSPNPGFVGAYFHSAEEASNALQLCIAVFHNLTAFIVWWTQSVEGGFDSLSTNSCDWLDSKGLLSYPFVGTILRPESDYSSCNPRQWILDEVPVFVHGSSALDSCVYSPSPSDRFVHFNTFIINYYVMLAAKEEGDMPEEMLEQMSRTVTAMSLFTEYLAEIEWVKVQDRPHQIAERMTVAIANGIIWASTSEPSSADGTLDRIIIHRHRILLYKDHSIRLGLTLQAISERVPNRTAPLSEIQECYAPTLAPCSLPPPPRHDQLSTVPPLYPYLEFLVESLEYVTQFSFLDFTKVKDLPIPRHIRRSTSLPSDSLSSLEIELIDPHGHDNLETYRHLNGFSPAFLDKDCSIVLEQMRSSYPGRGEPLPNRAYELAIANWGCIARTAMKCMEVYLKYFANCYPMMDDIDSLLCYTLCFGLCISLAILDDWLGLFHDAHRDLSREQTHLLESEYILHYRERHLQDRMTPHELTQKFIQNVKWMARGSNVASLLSLGGVEVWVMQHWGGAEVYEKWFHRMSDLVLYHHILQTDMEDEDCKFLIREHVFTTQRSLVVGMVVSPHDSTHRTILPGTFTLWHYYQPYFYEWNEACSKLLNHIVTEIIELGAQARSEEEWKDYLATYYYEYCDPSEYCIKSEDVSYGIELMKVGYPADVLSNGEWQKTSGRK</sequence>